<gene>
    <name evidence="2" type="ORF">FRX31_005403</name>
</gene>
<organism evidence="2 3">
    <name type="scientific">Thalictrum thalictroides</name>
    <name type="common">Rue-anemone</name>
    <name type="synonym">Anemone thalictroides</name>
    <dbReference type="NCBI Taxonomy" id="46969"/>
    <lineage>
        <taxon>Eukaryota</taxon>
        <taxon>Viridiplantae</taxon>
        <taxon>Streptophyta</taxon>
        <taxon>Embryophyta</taxon>
        <taxon>Tracheophyta</taxon>
        <taxon>Spermatophyta</taxon>
        <taxon>Magnoliopsida</taxon>
        <taxon>Ranunculales</taxon>
        <taxon>Ranunculaceae</taxon>
        <taxon>Thalictroideae</taxon>
        <taxon>Thalictrum</taxon>
    </lineage>
</organism>
<dbReference type="InterPro" id="IPR000626">
    <property type="entry name" value="Ubiquitin-like_dom"/>
</dbReference>
<evidence type="ECO:0000313" key="2">
    <source>
        <dbReference type="EMBL" id="KAF5205003.1"/>
    </source>
</evidence>
<evidence type="ECO:0000313" key="3">
    <source>
        <dbReference type="Proteomes" id="UP000554482"/>
    </source>
</evidence>
<dbReference type="EMBL" id="JABWDY010004663">
    <property type="protein sequence ID" value="KAF5205003.1"/>
    <property type="molecule type" value="Genomic_DNA"/>
</dbReference>
<dbReference type="PROSITE" id="PS50053">
    <property type="entry name" value="UBIQUITIN_2"/>
    <property type="match status" value="1"/>
</dbReference>
<feature type="domain" description="Ubiquitin-like" evidence="1">
    <location>
        <begin position="89"/>
        <end position="158"/>
    </location>
</feature>
<sequence>MIRLQGYLQIMYSLDEGHLHRINQEMMRTVRDLRLYIQQHYHIPINDQILFNNYNVLVNNDRDLVDVLEPHSGAAVRVYTRRPPQMYNFHVFVEGDEFAVLFVEAHSTDTVLYLKERIDEKYGISPHRQKIVMIGLDPMHDWEVLDNYIVEDFPKVYLEKIPIDQEKVLRIRIKENESFTNVEVEKDDTIYTLHGIARNKGLASAIDKFYFLWVEEKLLGTTTFASYDIPNQSTLSFTKVEEEEGKR</sequence>
<evidence type="ECO:0000259" key="1">
    <source>
        <dbReference type="PROSITE" id="PS50053"/>
    </source>
</evidence>
<dbReference type="Pfam" id="PF00240">
    <property type="entry name" value="ubiquitin"/>
    <property type="match status" value="1"/>
</dbReference>
<proteinExistence type="predicted"/>
<dbReference type="Gene3D" id="3.10.20.90">
    <property type="entry name" value="Phosphatidylinositol 3-kinase Catalytic Subunit, Chain A, domain 1"/>
    <property type="match status" value="1"/>
</dbReference>
<dbReference type="OrthoDB" id="10541403at2759"/>
<keyword evidence="3" id="KW-1185">Reference proteome</keyword>
<dbReference type="SUPFAM" id="SSF54236">
    <property type="entry name" value="Ubiquitin-like"/>
    <property type="match status" value="2"/>
</dbReference>
<dbReference type="InterPro" id="IPR029071">
    <property type="entry name" value="Ubiquitin-like_domsf"/>
</dbReference>
<comment type="caution">
    <text evidence="2">The sequence shown here is derived from an EMBL/GenBank/DDBJ whole genome shotgun (WGS) entry which is preliminary data.</text>
</comment>
<reference evidence="2 3" key="1">
    <citation type="submission" date="2020-06" db="EMBL/GenBank/DDBJ databases">
        <title>Transcriptomic and genomic resources for Thalictrum thalictroides and T. hernandezii: Facilitating candidate gene discovery in an emerging model plant lineage.</title>
        <authorList>
            <person name="Arias T."/>
            <person name="Riano-Pachon D.M."/>
            <person name="Di Stilio V.S."/>
        </authorList>
    </citation>
    <scope>NUCLEOTIDE SEQUENCE [LARGE SCALE GENOMIC DNA]</scope>
    <source>
        <strain evidence="3">cv. WT478/WT964</strain>
        <tissue evidence="2">Leaves</tissue>
    </source>
</reference>
<dbReference type="Proteomes" id="UP000554482">
    <property type="component" value="Unassembled WGS sequence"/>
</dbReference>
<protein>
    <recommendedName>
        <fullName evidence="1">Ubiquitin-like domain-containing protein</fullName>
    </recommendedName>
</protein>
<dbReference type="AlphaFoldDB" id="A0A7J6X6H6"/>
<name>A0A7J6X6H6_THATH</name>
<accession>A0A7J6X6H6</accession>